<dbReference type="Gene3D" id="3.30.565.10">
    <property type="entry name" value="Histidine kinase-like ATPase, C-terminal domain"/>
    <property type="match status" value="1"/>
</dbReference>
<dbReference type="Gene3D" id="1.10.287.130">
    <property type="match status" value="1"/>
</dbReference>
<dbReference type="PANTHER" id="PTHR45436">
    <property type="entry name" value="SENSOR HISTIDINE KINASE YKOH"/>
    <property type="match status" value="1"/>
</dbReference>
<dbReference type="Pfam" id="PF00672">
    <property type="entry name" value="HAMP"/>
    <property type="match status" value="1"/>
</dbReference>
<dbReference type="Pfam" id="PF00512">
    <property type="entry name" value="HisKA"/>
    <property type="match status" value="1"/>
</dbReference>
<accession>A0ABV5ZUB2</accession>
<dbReference type="EMBL" id="JBHLZU010000009">
    <property type="protein sequence ID" value="MFB9904475.1"/>
    <property type="molecule type" value="Genomic_DNA"/>
</dbReference>
<evidence type="ECO:0000256" key="9">
    <source>
        <dbReference type="ARBA" id="ARBA00023012"/>
    </source>
</evidence>
<evidence type="ECO:0000256" key="12">
    <source>
        <dbReference type="SAM" id="Phobius"/>
    </source>
</evidence>
<keyword evidence="16" id="KW-1185">Reference proteome</keyword>
<dbReference type="InterPro" id="IPR036097">
    <property type="entry name" value="HisK_dim/P_sf"/>
</dbReference>
<evidence type="ECO:0000313" key="16">
    <source>
        <dbReference type="Proteomes" id="UP001589693"/>
    </source>
</evidence>
<dbReference type="InterPro" id="IPR036890">
    <property type="entry name" value="HATPase_C_sf"/>
</dbReference>
<dbReference type="Gene3D" id="6.10.340.10">
    <property type="match status" value="1"/>
</dbReference>
<sequence length="506" mass="54672">MSSSQRAEPRRRWHRLFEWSTSDWSLRRKLVAQVAVLLALVLLMVGVGTELALRTFLVSQLDRQLAADSARSPLPRDPMPPPPRGTESTVRQFNPGHPIGTINAEFVDGRFVFARQLGANGNQELQQNLPPETLAPLLALRIDNQQHTVSLGSLGRFRVQASQGLFGTKVLGLPLSQVEETLLRLALIIGGVAVTGLLAAGVVGAWVIRRTLRPLDRVATTARRVAELPLNRGEVVLPMRVPEEDTNPRTEVGQVGAALNHMLSHVADALSARQASESRVRRFVADASHELRTPLASIRGYAELTRRGNDEVPPDVAHAMGRIESESARMTTLVEELLLLARLDSDRPVVHGPVDLSRVVADAVADAHVAGRDHRWVLELPPEAITVTGDASQLHQVVTNLLTNARTHTPPDSTVTTALSTSAGTAVLTVTDNGPGIPAELQPEVFERFARGDTSRSRAAGSTGLGLAIVAAVVSAHHGRIDLDSRPGHTRMTVVLPLHAEDRQGD</sequence>
<keyword evidence="8 12" id="KW-1133">Transmembrane helix</keyword>
<dbReference type="PRINTS" id="PR00344">
    <property type="entry name" value="BCTRLSENSOR"/>
</dbReference>
<dbReference type="InterPro" id="IPR050428">
    <property type="entry name" value="TCS_sensor_his_kinase"/>
</dbReference>
<dbReference type="SUPFAM" id="SSF47384">
    <property type="entry name" value="Homodimeric domain of signal transducing histidine kinase"/>
    <property type="match status" value="1"/>
</dbReference>
<feature type="compositionally biased region" description="Pro residues" evidence="11">
    <location>
        <begin position="75"/>
        <end position="84"/>
    </location>
</feature>
<evidence type="ECO:0000256" key="10">
    <source>
        <dbReference type="ARBA" id="ARBA00023136"/>
    </source>
</evidence>
<protein>
    <recommendedName>
        <fullName evidence="3">histidine kinase</fullName>
        <ecNumber evidence="3">2.7.13.3</ecNumber>
    </recommendedName>
</protein>
<keyword evidence="10 12" id="KW-0472">Membrane</keyword>
<feature type="domain" description="HAMP" evidence="14">
    <location>
        <begin position="209"/>
        <end position="271"/>
    </location>
</feature>
<name>A0ABV5ZUB2_9PSEU</name>
<keyword evidence="6 12" id="KW-0812">Transmembrane</keyword>
<dbReference type="SUPFAM" id="SSF55874">
    <property type="entry name" value="ATPase domain of HSP90 chaperone/DNA topoisomerase II/histidine kinase"/>
    <property type="match status" value="1"/>
</dbReference>
<dbReference type="PROSITE" id="PS50109">
    <property type="entry name" value="HIS_KIN"/>
    <property type="match status" value="1"/>
</dbReference>
<evidence type="ECO:0000256" key="2">
    <source>
        <dbReference type="ARBA" id="ARBA00004236"/>
    </source>
</evidence>
<gene>
    <name evidence="15" type="ORF">ACFFQA_11090</name>
</gene>
<dbReference type="InterPro" id="IPR003660">
    <property type="entry name" value="HAMP_dom"/>
</dbReference>
<comment type="catalytic activity">
    <reaction evidence="1">
        <text>ATP + protein L-histidine = ADP + protein N-phospho-L-histidine.</text>
        <dbReference type="EC" id="2.7.13.3"/>
    </reaction>
</comment>
<feature type="transmembrane region" description="Helical" evidence="12">
    <location>
        <begin position="185"/>
        <end position="208"/>
    </location>
</feature>
<comment type="caution">
    <text evidence="15">The sequence shown here is derived from an EMBL/GenBank/DDBJ whole genome shotgun (WGS) entry which is preliminary data.</text>
</comment>
<dbReference type="SMART" id="SM00388">
    <property type="entry name" value="HisKA"/>
    <property type="match status" value="1"/>
</dbReference>
<evidence type="ECO:0000259" key="14">
    <source>
        <dbReference type="PROSITE" id="PS50885"/>
    </source>
</evidence>
<evidence type="ECO:0000256" key="8">
    <source>
        <dbReference type="ARBA" id="ARBA00022989"/>
    </source>
</evidence>
<evidence type="ECO:0000256" key="7">
    <source>
        <dbReference type="ARBA" id="ARBA00022777"/>
    </source>
</evidence>
<evidence type="ECO:0000313" key="15">
    <source>
        <dbReference type="EMBL" id="MFB9904475.1"/>
    </source>
</evidence>
<feature type="domain" description="Histidine kinase" evidence="13">
    <location>
        <begin position="286"/>
        <end position="500"/>
    </location>
</feature>
<evidence type="ECO:0000256" key="1">
    <source>
        <dbReference type="ARBA" id="ARBA00000085"/>
    </source>
</evidence>
<dbReference type="CDD" id="cd06225">
    <property type="entry name" value="HAMP"/>
    <property type="match status" value="1"/>
</dbReference>
<dbReference type="PANTHER" id="PTHR45436:SF5">
    <property type="entry name" value="SENSOR HISTIDINE KINASE TRCS"/>
    <property type="match status" value="1"/>
</dbReference>
<dbReference type="EC" id="2.7.13.3" evidence="3"/>
<evidence type="ECO:0000256" key="4">
    <source>
        <dbReference type="ARBA" id="ARBA00022553"/>
    </source>
</evidence>
<dbReference type="RefSeq" id="WP_377851673.1">
    <property type="nucleotide sequence ID" value="NZ_JBHLZU010000009.1"/>
</dbReference>
<dbReference type="Proteomes" id="UP001589693">
    <property type="component" value="Unassembled WGS sequence"/>
</dbReference>
<dbReference type="GO" id="GO:0016301">
    <property type="term" value="F:kinase activity"/>
    <property type="evidence" value="ECO:0007669"/>
    <property type="project" value="UniProtKB-KW"/>
</dbReference>
<dbReference type="CDD" id="cd00075">
    <property type="entry name" value="HATPase"/>
    <property type="match status" value="1"/>
</dbReference>
<evidence type="ECO:0000256" key="11">
    <source>
        <dbReference type="SAM" id="MobiDB-lite"/>
    </source>
</evidence>
<dbReference type="InterPro" id="IPR003594">
    <property type="entry name" value="HATPase_dom"/>
</dbReference>
<dbReference type="SMART" id="SM00304">
    <property type="entry name" value="HAMP"/>
    <property type="match status" value="1"/>
</dbReference>
<evidence type="ECO:0000259" key="13">
    <source>
        <dbReference type="PROSITE" id="PS50109"/>
    </source>
</evidence>
<evidence type="ECO:0000256" key="6">
    <source>
        <dbReference type="ARBA" id="ARBA00022692"/>
    </source>
</evidence>
<dbReference type="InterPro" id="IPR005467">
    <property type="entry name" value="His_kinase_dom"/>
</dbReference>
<evidence type="ECO:0000256" key="3">
    <source>
        <dbReference type="ARBA" id="ARBA00012438"/>
    </source>
</evidence>
<keyword evidence="4" id="KW-0597">Phosphoprotein</keyword>
<evidence type="ECO:0000256" key="5">
    <source>
        <dbReference type="ARBA" id="ARBA00022679"/>
    </source>
</evidence>
<keyword evidence="5" id="KW-0808">Transferase</keyword>
<dbReference type="SMART" id="SM00387">
    <property type="entry name" value="HATPase_c"/>
    <property type="match status" value="1"/>
</dbReference>
<dbReference type="InterPro" id="IPR003661">
    <property type="entry name" value="HisK_dim/P_dom"/>
</dbReference>
<keyword evidence="7 15" id="KW-0418">Kinase</keyword>
<dbReference type="PROSITE" id="PS50885">
    <property type="entry name" value="HAMP"/>
    <property type="match status" value="1"/>
</dbReference>
<reference evidence="15 16" key="1">
    <citation type="submission" date="2024-09" db="EMBL/GenBank/DDBJ databases">
        <authorList>
            <person name="Sun Q."/>
            <person name="Mori K."/>
        </authorList>
    </citation>
    <scope>NUCLEOTIDE SEQUENCE [LARGE SCALE GENOMIC DNA]</scope>
    <source>
        <strain evidence="15 16">TBRC 7907</strain>
    </source>
</reference>
<dbReference type="CDD" id="cd00082">
    <property type="entry name" value="HisKA"/>
    <property type="match status" value="1"/>
</dbReference>
<dbReference type="InterPro" id="IPR004358">
    <property type="entry name" value="Sig_transdc_His_kin-like_C"/>
</dbReference>
<keyword evidence="9" id="KW-0902">Two-component regulatory system</keyword>
<proteinExistence type="predicted"/>
<dbReference type="Pfam" id="PF02518">
    <property type="entry name" value="HATPase_c"/>
    <property type="match status" value="1"/>
</dbReference>
<organism evidence="15 16">
    <name type="scientific">Allokutzneria oryzae</name>
    <dbReference type="NCBI Taxonomy" id="1378989"/>
    <lineage>
        <taxon>Bacteria</taxon>
        <taxon>Bacillati</taxon>
        <taxon>Actinomycetota</taxon>
        <taxon>Actinomycetes</taxon>
        <taxon>Pseudonocardiales</taxon>
        <taxon>Pseudonocardiaceae</taxon>
        <taxon>Allokutzneria</taxon>
    </lineage>
</organism>
<feature type="region of interest" description="Disordered" evidence="11">
    <location>
        <begin position="68"/>
        <end position="90"/>
    </location>
</feature>
<comment type="subcellular location">
    <subcellularLocation>
        <location evidence="2">Cell membrane</location>
    </subcellularLocation>
</comment>